<dbReference type="SUPFAM" id="SSF46785">
    <property type="entry name" value="Winged helix' DNA-binding domain"/>
    <property type="match status" value="1"/>
</dbReference>
<gene>
    <name evidence="1" type="ORF">NMU02_11550</name>
</gene>
<dbReference type="RefSeq" id="WP_255028074.1">
    <property type="nucleotide sequence ID" value="NZ_JANDHW010000013.1"/>
</dbReference>
<dbReference type="InterPro" id="IPR036388">
    <property type="entry name" value="WH-like_DNA-bd_sf"/>
</dbReference>
<dbReference type="EMBL" id="JANDHW010000013">
    <property type="protein sequence ID" value="MCP9612726.1"/>
    <property type="molecule type" value="Genomic_DNA"/>
</dbReference>
<dbReference type="Pfam" id="PF01475">
    <property type="entry name" value="FUR"/>
    <property type="match status" value="1"/>
</dbReference>
<dbReference type="InterPro" id="IPR002481">
    <property type="entry name" value="FUR"/>
</dbReference>
<reference evidence="1 2" key="1">
    <citation type="submission" date="2022-07" db="EMBL/GenBank/DDBJ databases">
        <title>Fecal culturing of patients with breast cancer.</title>
        <authorList>
            <person name="Teng N.M.Y."/>
            <person name="Kiu R."/>
            <person name="Evans R."/>
            <person name="Baker D.J."/>
            <person name="Zenner C."/>
            <person name="Robinson S.D."/>
            <person name="Hall L.J."/>
        </authorList>
    </citation>
    <scope>NUCLEOTIDE SEQUENCE [LARGE SCALE GENOMIC DNA]</scope>
    <source>
        <strain evidence="1 2">LH1063</strain>
    </source>
</reference>
<dbReference type="PANTHER" id="PTHR33202:SF7">
    <property type="entry name" value="FERRIC UPTAKE REGULATION PROTEIN"/>
    <property type="match status" value="1"/>
</dbReference>
<sequence length="149" mass="16984">MKISNKLKSVGLKVTPQRRVVYEVMQKICHGSIDEIIGIVRSQNPDITISTIYRIMDSFCQAGLLSKFVGNNGKVIYDITVKEHHHIFTSGEEIIDIEDEWLSEIIREHVLLKIPENEAIDRISVYISTKNKENGKEKIDIDKRSSDSG</sequence>
<dbReference type="Proteomes" id="UP001205603">
    <property type="component" value="Unassembled WGS sequence"/>
</dbReference>
<comment type="caution">
    <text evidence="1">The sequence shown here is derived from an EMBL/GenBank/DDBJ whole genome shotgun (WGS) entry which is preliminary data.</text>
</comment>
<dbReference type="Gene3D" id="1.10.10.10">
    <property type="entry name" value="Winged helix-like DNA-binding domain superfamily/Winged helix DNA-binding domain"/>
    <property type="match status" value="1"/>
</dbReference>
<proteinExistence type="predicted"/>
<name>A0ABT1MN58_9BACT</name>
<evidence type="ECO:0000313" key="2">
    <source>
        <dbReference type="Proteomes" id="UP001205603"/>
    </source>
</evidence>
<keyword evidence="2" id="KW-1185">Reference proteome</keyword>
<accession>A0ABT1MN58</accession>
<dbReference type="PANTHER" id="PTHR33202">
    <property type="entry name" value="ZINC UPTAKE REGULATION PROTEIN"/>
    <property type="match status" value="1"/>
</dbReference>
<evidence type="ECO:0000313" key="1">
    <source>
        <dbReference type="EMBL" id="MCP9612726.1"/>
    </source>
</evidence>
<protein>
    <submittedName>
        <fullName evidence="1">Transcriptional repressor</fullName>
    </submittedName>
</protein>
<organism evidence="1 2">
    <name type="scientific">Coprobacter tertius</name>
    <dbReference type="NCBI Taxonomy" id="2944915"/>
    <lineage>
        <taxon>Bacteria</taxon>
        <taxon>Pseudomonadati</taxon>
        <taxon>Bacteroidota</taxon>
        <taxon>Bacteroidia</taxon>
        <taxon>Bacteroidales</taxon>
        <taxon>Barnesiellaceae</taxon>
        <taxon>Coprobacter</taxon>
    </lineage>
</organism>
<dbReference type="InterPro" id="IPR036390">
    <property type="entry name" value="WH_DNA-bd_sf"/>
</dbReference>